<dbReference type="PANTHER" id="PTHR43357:SF3">
    <property type="entry name" value="FE(3+)-TRANSPORT SYSTEM PERMEASE PROTEIN FBPB 2"/>
    <property type="match status" value="1"/>
</dbReference>
<evidence type="ECO:0000256" key="7">
    <source>
        <dbReference type="ARBA" id="ARBA00023136"/>
    </source>
</evidence>
<feature type="domain" description="ABC transmembrane type-1" evidence="9">
    <location>
        <begin position="307"/>
        <end position="501"/>
    </location>
</feature>
<evidence type="ECO:0000256" key="3">
    <source>
        <dbReference type="ARBA" id="ARBA00022475"/>
    </source>
</evidence>
<comment type="subcellular location">
    <subcellularLocation>
        <location evidence="1">Cell inner membrane</location>
        <topology evidence="1">Multi-pass membrane protein</topology>
    </subcellularLocation>
</comment>
<evidence type="ECO:0000259" key="9">
    <source>
        <dbReference type="PROSITE" id="PS50928"/>
    </source>
</evidence>
<dbReference type="SUPFAM" id="SSF161098">
    <property type="entry name" value="MetI-like"/>
    <property type="match status" value="2"/>
</dbReference>
<keyword evidence="7 8" id="KW-0472">Membrane</keyword>
<feature type="transmembrane region" description="Helical" evidence="8">
    <location>
        <begin position="115"/>
        <end position="133"/>
    </location>
</feature>
<keyword evidence="2" id="KW-0813">Transport</keyword>
<dbReference type="EMBL" id="CAEZWJ010000004">
    <property type="protein sequence ID" value="CAB4645426.1"/>
    <property type="molecule type" value="Genomic_DNA"/>
</dbReference>
<feature type="transmembrane region" description="Helical" evidence="8">
    <location>
        <begin position="263"/>
        <end position="291"/>
    </location>
</feature>
<feature type="transmembrane region" description="Helical" evidence="8">
    <location>
        <begin position="49"/>
        <end position="80"/>
    </location>
</feature>
<feature type="transmembrane region" description="Helical" evidence="8">
    <location>
        <begin position="7"/>
        <end position="29"/>
    </location>
</feature>
<keyword evidence="3" id="KW-1003">Cell membrane</keyword>
<accession>A0A6J6K806</accession>
<dbReference type="PROSITE" id="PS50928">
    <property type="entry name" value="ABC_TM1"/>
    <property type="match status" value="2"/>
</dbReference>
<evidence type="ECO:0000256" key="1">
    <source>
        <dbReference type="ARBA" id="ARBA00004429"/>
    </source>
</evidence>
<feature type="transmembrane region" description="Helical" evidence="8">
    <location>
        <begin position="379"/>
        <end position="400"/>
    </location>
</feature>
<dbReference type="PANTHER" id="PTHR43357">
    <property type="entry name" value="INNER MEMBRANE ABC TRANSPORTER PERMEASE PROTEIN YDCV"/>
    <property type="match status" value="1"/>
</dbReference>
<dbReference type="Gene3D" id="1.10.3720.10">
    <property type="entry name" value="MetI-like"/>
    <property type="match status" value="2"/>
</dbReference>
<dbReference type="AlphaFoldDB" id="A0A6J6K806"/>
<feature type="domain" description="ABC transmembrane type-1" evidence="9">
    <location>
        <begin position="53"/>
        <end position="236"/>
    </location>
</feature>
<evidence type="ECO:0000256" key="5">
    <source>
        <dbReference type="ARBA" id="ARBA00022692"/>
    </source>
</evidence>
<protein>
    <submittedName>
        <fullName evidence="10">Unannotated protein</fullName>
    </submittedName>
</protein>
<dbReference type="Pfam" id="PF00528">
    <property type="entry name" value="BPD_transp_1"/>
    <property type="match status" value="2"/>
</dbReference>
<dbReference type="CDD" id="cd06261">
    <property type="entry name" value="TM_PBP2"/>
    <property type="match status" value="2"/>
</dbReference>
<keyword evidence="6 8" id="KW-1133">Transmembrane helix</keyword>
<keyword evidence="5 8" id="KW-0812">Transmembrane</keyword>
<feature type="transmembrane region" description="Helical" evidence="8">
    <location>
        <begin position="345"/>
        <end position="367"/>
    </location>
</feature>
<organism evidence="10">
    <name type="scientific">freshwater metagenome</name>
    <dbReference type="NCBI Taxonomy" id="449393"/>
    <lineage>
        <taxon>unclassified sequences</taxon>
        <taxon>metagenomes</taxon>
        <taxon>ecological metagenomes</taxon>
    </lineage>
</organism>
<evidence type="ECO:0000256" key="2">
    <source>
        <dbReference type="ARBA" id="ARBA00022448"/>
    </source>
</evidence>
<evidence type="ECO:0000313" key="10">
    <source>
        <dbReference type="EMBL" id="CAB4645426.1"/>
    </source>
</evidence>
<evidence type="ECO:0000256" key="8">
    <source>
        <dbReference type="SAM" id="Phobius"/>
    </source>
</evidence>
<name>A0A6J6K806_9ZZZZ</name>
<feature type="transmembrane region" description="Helical" evidence="8">
    <location>
        <begin position="311"/>
        <end position="333"/>
    </location>
</feature>
<feature type="transmembrane region" description="Helical" evidence="8">
    <location>
        <begin position="482"/>
        <end position="503"/>
    </location>
</feature>
<reference evidence="10" key="1">
    <citation type="submission" date="2020-05" db="EMBL/GenBank/DDBJ databases">
        <authorList>
            <person name="Chiriac C."/>
            <person name="Salcher M."/>
            <person name="Ghai R."/>
            <person name="Kavagutti S V."/>
        </authorList>
    </citation>
    <scope>NUCLEOTIDE SEQUENCE</scope>
</reference>
<gene>
    <name evidence="10" type="ORF">UFOPK2214_00212</name>
</gene>
<feature type="transmembrane region" description="Helical" evidence="8">
    <location>
        <begin position="421"/>
        <end position="446"/>
    </location>
</feature>
<dbReference type="InterPro" id="IPR000515">
    <property type="entry name" value="MetI-like"/>
</dbReference>
<feature type="transmembrane region" description="Helical" evidence="8">
    <location>
        <begin position="180"/>
        <end position="198"/>
    </location>
</feature>
<evidence type="ECO:0000256" key="4">
    <source>
        <dbReference type="ARBA" id="ARBA00022519"/>
    </source>
</evidence>
<dbReference type="InterPro" id="IPR035906">
    <property type="entry name" value="MetI-like_sf"/>
</dbReference>
<feature type="transmembrane region" description="Helical" evidence="8">
    <location>
        <begin position="87"/>
        <end position="109"/>
    </location>
</feature>
<feature type="transmembrane region" description="Helical" evidence="8">
    <location>
        <begin position="218"/>
        <end position="235"/>
    </location>
</feature>
<dbReference type="GO" id="GO:0055085">
    <property type="term" value="P:transmembrane transport"/>
    <property type="evidence" value="ECO:0007669"/>
    <property type="project" value="InterPro"/>
</dbReference>
<evidence type="ECO:0000256" key="6">
    <source>
        <dbReference type="ARBA" id="ARBA00022989"/>
    </source>
</evidence>
<sequence>MRQTRASLIPLGLAFVAAFISLVPLWYLVTQSLSQGIQPFLDEVFQERTLTLIIRSTVLVAAVTLMSAIIGTFTAWVITLSGVRGRLILTIVFSLPLAIPSYLSAFAWISWKPEISGFIGSFIVLTFACYPYVMLPVSAAMSRLDPVHEDIARTMGRSSFQIFGEVVLPQLRRSITSGSLLVALYAFSDFGAVAAMRHEVFTWVIYGAYRAGFNPTRAASLSIVLILAALALTYAESISRGRDDSAKKATTARRRRRNTSWPLALLTSVGTLAIVIPGVVIPVANIASWLGRSSTRSIDWGSVWSATGQSFLNGSVTAIVTLLLAIPVAWSAVRLTGRLANIPERLTYITHALPGIVVAISVVYVGIRVARPWYQEFPLLIFGQVIIFLPVMVASLRAAFEKTPVSLEEVAHSLGVGKISTLLRVALPIAMPGILAGSALSMLAAVKELPVTLLLRPTGMDTLSTKIWDFSTISDYASVGPYAIAMLILAALPTALLGTLSVMKDASS</sequence>
<keyword evidence="4" id="KW-0997">Cell inner membrane</keyword>
<proteinExistence type="predicted"/>
<dbReference type="GO" id="GO:0005886">
    <property type="term" value="C:plasma membrane"/>
    <property type="evidence" value="ECO:0007669"/>
    <property type="project" value="UniProtKB-SubCell"/>
</dbReference>